<dbReference type="CTD" id="20316840"/>
<dbReference type="PRINTS" id="PR00119">
    <property type="entry name" value="CATATPASE"/>
</dbReference>
<dbReference type="STRING" id="6198.A0A074ZUY7"/>
<dbReference type="GO" id="GO:0005524">
    <property type="term" value="F:ATP binding"/>
    <property type="evidence" value="ECO:0007669"/>
    <property type="project" value="UniProtKB-UniRule"/>
</dbReference>
<dbReference type="GO" id="GO:0006874">
    <property type="term" value="P:intracellular calcium ion homeostasis"/>
    <property type="evidence" value="ECO:0007669"/>
    <property type="project" value="TreeGrafter"/>
</dbReference>
<feature type="domain" description="P5B-type ATPase N-terminal" evidence="16">
    <location>
        <begin position="30"/>
        <end position="98"/>
    </location>
</feature>
<evidence type="ECO:0000256" key="14">
    <source>
        <dbReference type="SAM" id="MobiDB-lite"/>
    </source>
</evidence>
<comment type="catalytic activity">
    <reaction evidence="12 13">
        <text>ATP + H2O = ADP + phosphate + H(+)</text>
        <dbReference type="Rhea" id="RHEA:13065"/>
        <dbReference type="ChEBI" id="CHEBI:15377"/>
        <dbReference type="ChEBI" id="CHEBI:15378"/>
        <dbReference type="ChEBI" id="CHEBI:30616"/>
        <dbReference type="ChEBI" id="CHEBI:43474"/>
        <dbReference type="ChEBI" id="CHEBI:456216"/>
    </reaction>
</comment>
<dbReference type="GO" id="GO:0016020">
    <property type="term" value="C:membrane"/>
    <property type="evidence" value="ECO:0007669"/>
    <property type="project" value="UniProtKB-SubCell"/>
</dbReference>
<evidence type="ECO:0000256" key="9">
    <source>
        <dbReference type="ARBA" id="ARBA00022967"/>
    </source>
</evidence>
<evidence type="ECO:0000256" key="8">
    <source>
        <dbReference type="ARBA" id="ARBA00022842"/>
    </source>
</evidence>
<comment type="caution">
    <text evidence="13">Lacks conserved residue(s) required for the propagation of feature annotation.</text>
</comment>
<dbReference type="SUPFAM" id="SSF81660">
    <property type="entry name" value="Metal cation-transporting ATPase, ATP-binding domain N"/>
    <property type="match status" value="1"/>
</dbReference>
<dbReference type="SUPFAM" id="SSF56784">
    <property type="entry name" value="HAD-like"/>
    <property type="match status" value="1"/>
</dbReference>
<dbReference type="OrthoDB" id="48943at2759"/>
<evidence type="ECO:0000256" key="11">
    <source>
        <dbReference type="ARBA" id="ARBA00023136"/>
    </source>
</evidence>
<dbReference type="InterPro" id="IPR018303">
    <property type="entry name" value="ATPase_P-typ_P_site"/>
</dbReference>
<dbReference type="GeneID" id="20316840"/>
<feature type="transmembrane region" description="Helical" evidence="13">
    <location>
        <begin position="1094"/>
        <end position="1116"/>
    </location>
</feature>
<evidence type="ECO:0000256" key="10">
    <source>
        <dbReference type="ARBA" id="ARBA00022989"/>
    </source>
</evidence>
<proteinExistence type="inferred from homology"/>
<dbReference type="InterPro" id="IPR047819">
    <property type="entry name" value="P5A-ATPase_N"/>
</dbReference>
<keyword evidence="7 13" id="KW-0067">ATP-binding</keyword>
<dbReference type="InterPro" id="IPR006544">
    <property type="entry name" value="P-type_TPase_V"/>
</dbReference>
<dbReference type="FunFam" id="3.40.50.1000:FF:000068">
    <property type="entry name" value="Cation-transporting ATPase"/>
    <property type="match status" value="1"/>
</dbReference>
<dbReference type="Gene3D" id="3.40.50.1000">
    <property type="entry name" value="HAD superfamily/HAD-like"/>
    <property type="match status" value="1"/>
</dbReference>
<dbReference type="PANTHER" id="PTHR45630">
    <property type="entry name" value="CATION-TRANSPORTING ATPASE-RELATED"/>
    <property type="match status" value="1"/>
</dbReference>
<keyword evidence="6 13" id="KW-0547">Nucleotide-binding</keyword>
<evidence type="ECO:0000256" key="2">
    <source>
        <dbReference type="ARBA" id="ARBA00006000"/>
    </source>
</evidence>
<evidence type="ECO:0000259" key="16">
    <source>
        <dbReference type="Pfam" id="PF12409"/>
    </source>
</evidence>
<feature type="transmembrane region" description="Helical" evidence="13">
    <location>
        <begin position="1163"/>
        <end position="1184"/>
    </location>
</feature>
<evidence type="ECO:0000259" key="15">
    <source>
        <dbReference type="Pfam" id="PF00122"/>
    </source>
</evidence>
<dbReference type="GO" id="GO:0140358">
    <property type="term" value="F:P-type transmembrane transporter activity"/>
    <property type="evidence" value="ECO:0007669"/>
    <property type="project" value="InterPro"/>
</dbReference>
<feature type="transmembrane region" description="Helical" evidence="13">
    <location>
        <begin position="201"/>
        <end position="219"/>
    </location>
</feature>
<dbReference type="InterPro" id="IPR001757">
    <property type="entry name" value="P_typ_ATPase"/>
</dbReference>
<evidence type="ECO:0000256" key="1">
    <source>
        <dbReference type="ARBA" id="ARBA00004141"/>
    </source>
</evidence>
<sequence length="1511" mass="169940">MKKSELNGGLQAHLTQQDEFIYEPDGASCPINGYKFSCTKTTLVYLACVLTCGIFWLILHWFPRLMLRLSHRPCSLGEADKVLIKVSFTSDVILRHQKKYMIWDETTVTFFIYKQLKYTWNQATTQFLLLSECNEHPYSKLFPAKPLQERIVLARRALYEPNEIVIRLTPILKMLLTKCLNPFYCFQAFSCALWFSQDYWIYALCIVVLSVVSLCLQIYEMRRNEVALKRTVCGSASVSVYREVNGFPSYCVDTLLSLSHTFSSPLPTPLLTLLVRPSLSADDSVRLASVLLATYARHMAPTYSGIQINLQASTPSYLAAVNVRALRQAGQQAVLALTLDSLDIDVCTFQQVNSTELVPGDIIEIPRKGCTMHCDAFVLNGNCIVNESTLTGESVPVTKTPLPERQRKNESFNLPSLSRHVLFGGTCVIQTRNFNNEAVLALVVRTGFRTAKGELVRSILYPKPMKFKFTEDAIKFYLKITACCTTLLSQYRAQVETSSLVMRTLDLITIVVSPALPMAMTVGIVFAQRRLRAIDIYCINPGAITVCGVINIACFDKTGTLTEDGMDLWGVLPNIQGVFGEPIFKPSELENGPLLEAMATCHSLTLIDGVLSGDPLDLKMFQSTKWEFLEEFPEGQCKFDMPIPSVVRPVRENPLEEDQLMGAYEVGILRQFPFTSSLQRMSVITRSLYGSEFCVYAKGAPEMIETLCRRDTIPSDFQSVLLKYARDGYRVLALAWRPLKVSCVRALRIERERAEQNLLFLGYLIMENRLKKESNSVIQTLKDANIRPVMVTGDNMLTAISVARDCEFIDEWDRIIIVSAKPPPHVATSDGTKVDSPAHPYAPQVNAHLGTELDDVAPLVEFHYAEDLHKPVTEVTATHDLNSVLHTQRTRQSRQTVPQTSVKKTRFFDRWWPLGTKRRYSETQSEFDSQACAPVRSVHFVTDAPVSGDQNSKSKVGFRKGPNLLVHPVPRVNIRMIDRPDFHLAISGKTWSTIKEHYPWLIPKLVVKGTVFARFSPDQKTQLIETLQSVGYFVAMCGDGANDCGALKTAHAGVSLSEAEASVASPFTSKQQNITCIPALIREGRCALVTNFGIFKFMSGYSLVQFFMTIILYVVGCKVTNGQFLYMDLFLITPLGITFAYTKAYPHLSVDPPSIHLLSTVPLTSLGLQLMTNFTLQILAFVWVRQQPWYFPLFEVDSSFEASNYENSAVFTVVLYQFIILAVVFSQGAPYRRSILSNYFFVLNLLACIAGTLYLTSYPHDEILKLLETIRIPSIRFVILLHGIVLANFLICYLLEMVVDGVSFRRNMLYIRRALFPRFVQIKDYERIREEIDRLAGSWPPIIRSASVQALPSELFNEDVPVGLDDRSYRRAASVLSSESEDEELVSPIQIDSPTRVALVPPDSSIEQYGDVRFQIGDVEAGILGESSHRIRSRHPSGCSVKIPRYYSLEDVRFHFSGIQAAGDTSAGDSESQDVFVSPKPQGEEDAPEQQYMVGNTERRRHSHSCTQKPT</sequence>
<feature type="transmembrane region" description="Helical" evidence="13">
    <location>
        <begin position="1236"/>
        <end position="1255"/>
    </location>
</feature>
<dbReference type="EC" id="7.2.2.-" evidence="13"/>
<feature type="transmembrane region" description="Helical" evidence="13">
    <location>
        <begin position="43"/>
        <end position="62"/>
    </location>
</feature>
<gene>
    <name evidence="17" type="ORF">T265_02652</name>
</gene>
<comment type="subcellular location">
    <subcellularLocation>
        <location evidence="1 13">Membrane</location>
        <topology evidence="1 13">Multi-pass membrane protein</topology>
    </subcellularLocation>
</comment>
<dbReference type="NCBIfam" id="TIGR01494">
    <property type="entry name" value="ATPase_P-type"/>
    <property type="match status" value="2"/>
</dbReference>
<keyword evidence="5 13" id="KW-0479">Metal-binding</keyword>
<keyword evidence="11 13" id="KW-0472">Membrane</keyword>
<dbReference type="PANTHER" id="PTHR45630:SF8">
    <property type="entry name" value="CATION-TRANSPORTING ATPASE"/>
    <property type="match status" value="1"/>
</dbReference>
<dbReference type="GO" id="GO:0019829">
    <property type="term" value="F:ATPase-coupled monoatomic cation transmembrane transporter activity"/>
    <property type="evidence" value="ECO:0007669"/>
    <property type="project" value="UniProtKB-UniRule"/>
</dbReference>
<evidence type="ECO:0000256" key="13">
    <source>
        <dbReference type="RuleBase" id="RU362082"/>
    </source>
</evidence>
<comment type="similarity">
    <text evidence="2 13">Belongs to the cation transport ATPase (P-type) (TC 3.A.3) family. Type V subfamily.</text>
</comment>
<keyword evidence="9 13" id="KW-1278">Translocase</keyword>
<organism evidence="17 18">
    <name type="scientific">Opisthorchis viverrini</name>
    <name type="common">Southeast Asian liver fluke</name>
    <dbReference type="NCBI Taxonomy" id="6198"/>
    <lineage>
        <taxon>Eukaryota</taxon>
        <taxon>Metazoa</taxon>
        <taxon>Spiralia</taxon>
        <taxon>Lophotrochozoa</taxon>
        <taxon>Platyhelminthes</taxon>
        <taxon>Trematoda</taxon>
        <taxon>Digenea</taxon>
        <taxon>Opisthorchiida</taxon>
        <taxon>Opisthorchiata</taxon>
        <taxon>Opisthorchiidae</taxon>
        <taxon>Opisthorchis</taxon>
    </lineage>
</organism>
<dbReference type="EMBL" id="KL596652">
    <property type="protein sequence ID" value="KER30966.1"/>
    <property type="molecule type" value="Genomic_DNA"/>
</dbReference>
<dbReference type="SUPFAM" id="SSF81653">
    <property type="entry name" value="Calcium ATPase, transduction domain A"/>
    <property type="match status" value="1"/>
</dbReference>
<keyword evidence="3" id="KW-0597">Phosphoprotein</keyword>
<dbReference type="InterPro" id="IPR023214">
    <property type="entry name" value="HAD_sf"/>
</dbReference>
<keyword evidence="4 13" id="KW-0812">Transmembrane</keyword>
<dbReference type="RefSeq" id="XP_009165218.1">
    <property type="nucleotide sequence ID" value="XM_009166954.1"/>
</dbReference>
<keyword evidence="10 13" id="KW-1133">Transmembrane helix</keyword>
<evidence type="ECO:0000256" key="5">
    <source>
        <dbReference type="ARBA" id="ARBA00022723"/>
    </source>
</evidence>
<feature type="transmembrane region" description="Helical" evidence="13">
    <location>
        <begin position="1204"/>
        <end position="1224"/>
    </location>
</feature>
<dbReference type="Pfam" id="PF00122">
    <property type="entry name" value="E1-E2_ATPase"/>
    <property type="match status" value="1"/>
</dbReference>
<dbReference type="KEGG" id="ovi:T265_02652"/>
<dbReference type="Gene3D" id="3.40.1110.10">
    <property type="entry name" value="Calcium-transporting ATPase, cytoplasmic domain N"/>
    <property type="match status" value="1"/>
</dbReference>
<dbReference type="InterPro" id="IPR023298">
    <property type="entry name" value="ATPase_P-typ_TM_dom_sf"/>
</dbReference>
<feature type="region of interest" description="Disordered" evidence="14">
    <location>
        <begin position="1463"/>
        <end position="1511"/>
    </location>
</feature>
<keyword evidence="8 13" id="KW-0460">Magnesium</keyword>
<reference evidence="17 18" key="1">
    <citation type="submission" date="2013-11" db="EMBL/GenBank/DDBJ databases">
        <title>Opisthorchis viverrini - life in the bile duct.</title>
        <authorList>
            <person name="Young N.D."/>
            <person name="Nagarajan N."/>
            <person name="Lin S.J."/>
            <person name="Korhonen P.K."/>
            <person name="Jex A.R."/>
            <person name="Hall R.S."/>
            <person name="Safavi-Hemami H."/>
            <person name="Kaewkong W."/>
            <person name="Bertrand D."/>
            <person name="Gao S."/>
            <person name="Seet Q."/>
            <person name="Wongkham S."/>
            <person name="Teh B.T."/>
            <person name="Wongkham C."/>
            <person name="Intapan P.M."/>
            <person name="Maleewong W."/>
            <person name="Yang X."/>
            <person name="Hu M."/>
            <person name="Wang Z."/>
            <person name="Hofmann A."/>
            <person name="Sternberg P.W."/>
            <person name="Tan P."/>
            <person name="Wang J."/>
            <person name="Gasser R.B."/>
        </authorList>
    </citation>
    <scope>NUCLEOTIDE SEQUENCE [LARGE SCALE GENOMIC DNA]</scope>
</reference>
<dbReference type="Pfam" id="PF12409">
    <property type="entry name" value="P5-ATPase"/>
    <property type="match status" value="1"/>
</dbReference>
<feature type="transmembrane region" description="Helical" evidence="13">
    <location>
        <begin position="1122"/>
        <end position="1142"/>
    </location>
</feature>
<dbReference type="Pfam" id="PF13246">
    <property type="entry name" value="Cation_ATPase"/>
    <property type="match status" value="1"/>
</dbReference>
<evidence type="ECO:0000256" key="6">
    <source>
        <dbReference type="ARBA" id="ARBA00022741"/>
    </source>
</evidence>
<dbReference type="InterPro" id="IPR008250">
    <property type="entry name" value="ATPase_P-typ_transduc_dom_A_sf"/>
</dbReference>
<dbReference type="PROSITE" id="PS00154">
    <property type="entry name" value="ATPASE_E1_E2"/>
    <property type="match status" value="1"/>
</dbReference>
<dbReference type="InterPro" id="IPR023299">
    <property type="entry name" value="ATPase_P-typ_cyto_dom_N"/>
</dbReference>
<protein>
    <recommendedName>
        <fullName evidence="13">Cation-transporting ATPase</fullName>
        <ecNumber evidence="13">7.2.2.-</ecNumber>
    </recommendedName>
</protein>
<dbReference type="Gene3D" id="2.70.150.10">
    <property type="entry name" value="Calcium-transporting ATPase, cytoplasmic transduction domain A"/>
    <property type="match status" value="1"/>
</dbReference>
<feature type="domain" description="P-type ATPase A" evidence="15">
    <location>
        <begin position="348"/>
        <end position="459"/>
    </location>
</feature>
<dbReference type="GO" id="GO:0016887">
    <property type="term" value="F:ATP hydrolysis activity"/>
    <property type="evidence" value="ECO:0007669"/>
    <property type="project" value="InterPro"/>
</dbReference>
<evidence type="ECO:0000313" key="18">
    <source>
        <dbReference type="Proteomes" id="UP000054324"/>
    </source>
</evidence>
<evidence type="ECO:0000256" key="4">
    <source>
        <dbReference type="ARBA" id="ARBA00022692"/>
    </source>
</evidence>
<feature type="transmembrane region" description="Helical" evidence="13">
    <location>
        <begin position="1275"/>
        <end position="1299"/>
    </location>
</feature>
<dbReference type="InterPro" id="IPR036412">
    <property type="entry name" value="HAD-like_sf"/>
</dbReference>
<evidence type="ECO:0000256" key="3">
    <source>
        <dbReference type="ARBA" id="ARBA00022553"/>
    </source>
</evidence>
<name>A0A074ZUY7_OPIVI</name>
<evidence type="ECO:0000256" key="12">
    <source>
        <dbReference type="ARBA" id="ARBA00049360"/>
    </source>
</evidence>
<dbReference type="InterPro" id="IPR059000">
    <property type="entry name" value="ATPase_P-type_domA"/>
</dbReference>
<dbReference type="GO" id="GO:0015203">
    <property type="term" value="F:polyamine transmembrane transporter activity"/>
    <property type="evidence" value="ECO:0007669"/>
    <property type="project" value="TreeGrafter"/>
</dbReference>
<dbReference type="SUPFAM" id="SSF81665">
    <property type="entry name" value="Calcium ATPase, transmembrane domain M"/>
    <property type="match status" value="1"/>
</dbReference>
<evidence type="ECO:0000313" key="17">
    <source>
        <dbReference type="EMBL" id="KER30966.1"/>
    </source>
</evidence>
<dbReference type="FunFam" id="1.20.1110.10:FF:000023">
    <property type="entry name" value="Cation-transporting ATPase"/>
    <property type="match status" value="1"/>
</dbReference>
<keyword evidence="18" id="KW-1185">Reference proteome</keyword>
<evidence type="ECO:0000256" key="7">
    <source>
        <dbReference type="ARBA" id="ARBA00022840"/>
    </source>
</evidence>
<accession>A0A074ZUY7</accession>
<dbReference type="Proteomes" id="UP000054324">
    <property type="component" value="Unassembled WGS sequence"/>
</dbReference>
<dbReference type="GO" id="GO:0046872">
    <property type="term" value="F:metal ion binding"/>
    <property type="evidence" value="ECO:0007669"/>
    <property type="project" value="UniProtKB-UniRule"/>
</dbReference>